<dbReference type="InParanoid" id="A0A0H2RV82"/>
<sequence>MENDIVVMEPKLKLAKALAPAQTIQSLRRNHISRLPVELLTDVFSYLLPETLAIDDVVEALETESDWCLHMRRKHGDIIHASHVCRSWRRICLSTPSFWSLIWVTDEDQFTPRTCEFVRRSGSVPLEVAIRDERSRDQRFHTLSGDEDDEVPFHGPLLHPLLRFFGQFPHSLQRMKTLRVCSRFPSQQDFTSYFKEPAPVLESFALYVDCLSNTGYEPIVLQLPIPLFDGTTPSLRKLSLDGAEVPWTSNIFNNLTFLRICRFESRREDDRVHLGQLLQIIKNCPGIVSLELRFAGPVLPADYDKSPKTSQYTAPYLKNIILSDPRSGPLWTTHT</sequence>
<dbReference type="Gene3D" id="1.20.1280.50">
    <property type="match status" value="1"/>
</dbReference>
<gene>
    <name evidence="1" type="ORF">SCHPADRAFT_248825</name>
</gene>
<keyword evidence="2" id="KW-1185">Reference proteome</keyword>
<dbReference type="AlphaFoldDB" id="A0A0H2RV82"/>
<protein>
    <submittedName>
        <fullName evidence="1">Uncharacterized protein</fullName>
    </submittedName>
</protein>
<dbReference type="STRING" id="27342.A0A0H2RV82"/>
<dbReference type="OrthoDB" id="2884925at2759"/>
<accession>A0A0H2RV82</accession>
<evidence type="ECO:0000313" key="2">
    <source>
        <dbReference type="Proteomes" id="UP000053477"/>
    </source>
</evidence>
<dbReference type="EMBL" id="KQ085925">
    <property type="protein sequence ID" value="KLO15769.1"/>
    <property type="molecule type" value="Genomic_DNA"/>
</dbReference>
<reference evidence="1 2" key="1">
    <citation type="submission" date="2015-04" db="EMBL/GenBank/DDBJ databases">
        <title>Complete genome sequence of Schizopora paradoxa KUC8140, a cosmopolitan wood degrader in East Asia.</title>
        <authorList>
            <consortium name="DOE Joint Genome Institute"/>
            <person name="Min B."/>
            <person name="Park H."/>
            <person name="Jang Y."/>
            <person name="Kim J.-J."/>
            <person name="Kim K.H."/>
            <person name="Pangilinan J."/>
            <person name="Lipzen A."/>
            <person name="Riley R."/>
            <person name="Grigoriev I.V."/>
            <person name="Spatafora J.W."/>
            <person name="Choi I.-G."/>
        </authorList>
    </citation>
    <scope>NUCLEOTIDE SEQUENCE [LARGE SCALE GENOMIC DNA]</scope>
    <source>
        <strain evidence="1 2">KUC8140</strain>
    </source>
</reference>
<proteinExistence type="predicted"/>
<organism evidence="1 2">
    <name type="scientific">Schizopora paradoxa</name>
    <dbReference type="NCBI Taxonomy" id="27342"/>
    <lineage>
        <taxon>Eukaryota</taxon>
        <taxon>Fungi</taxon>
        <taxon>Dikarya</taxon>
        <taxon>Basidiomycota</taxon>
        <taxon>Agaricomycotina</taxon>
        <taxon>Agaricomycetes</taxon>
        <taxon>Hymenochaetales</taxon>
        <taxon>Schizoporaceae</taxon>
        <taxon>Schizopora</taxon>
    </lineage>
</organism>
<name>A0A0H2RV82_9AGAM</name>
<dbReference type="Proteomes" id="UP000053477">
    <property type="component" value="Unassembled WGS sequence"/>
</dbReference>
<evidence type="ECO:0000313" key="1">
    <source>
        <dbReference type="EMBL" id="KLO15769.1"/>
    </source>
</evidence>